<name>A0A6M3KYR2_9ZZZZ</name>
<proteinExistence type="predicted"/>
<feature type="region of interest" description="Disordered" evidence="1">
    <location>
        <begin position="44"/>
        <end position="67"/>
    </location>
</feature>
<reference evidence="2" key="1">
    <citation type="submission" date="2020-03" db="EMBL/GenBank/DDBJ databases">
        <title>The deep terrestrial virosphere.</title>
        <authorList>
            <person name="Holmfeldt K."/>
            <person name="Nilsson E."/>
            <person name="Simone D."/>
            <person name="Lopez-Fernandez M."/>
            <person name="Wu X."/>
            <person name="de Brujin I."/>
            <person name="Lundin D."/>
            <person name="Andersson A."/>
            <person name="Bertilsson S."/>
            <person name="Dopson M."/>
        </authorList>
    </citation>
    <scope>NUCLEOTIDE SEQUENCE</scope>
    <source>
        <strain evidence="2">MM415B03115</strain>
    </source>
</reference>
<gene>
    <name evidence="2" type="ORF">MM415B03115_0003</name>
</gene>
<dbReference type="AlphaFoldDB" id="A0A6M3KYR2"/>
<feature type="compositionally biased region" description="Basic and acidic residues" evidence="1">
    <location>
        <begin position="46"/>
        <end position="66"/>
    </location>
</feature>
<sequence>MSEYSPEFRYAAQMADPKGIEPETKEFRKNPARSTMKAWMKARGLRHLEPGEENNRPEPVNKEDKRRRMKYVMDNYQKRTALEVRTDA</sequence>
<evidence type="ECO:0000313" key="2">
    <source>
        <dbReference type="EMBL" id="QJA86832.1"/>
    </source>
</evidence>
<organism evidence="2">
    <name type="scientific">viral metagenome</name>
    <dbReference type="NCBI Taxonomy" id="1070528"/>
    <lineage>
        <taxon>unclassified sequences</taxon>
        <taxon>metagenomes</taxon>
        <taxon>organismal metagenomes</taxon>
    </lineage>
</organism>
<accession>A0A6M3KYR2</accession>
<evidence type="ECO:0000256" key="1">
    <source>
        <dbReference type="SAM" id="MobiDB-lite"/>
    </source>
</evidence>
<dbReference type="EMBL" id="MT142662">
    <property type="protein sequence ID" value="QJA86832.1"/>
    <property type="molecule type" value="Genomic_DNA"/>
</dbReference>
<protein>
    <submittedName>
        <fullName evidence="2">Uncharacterized protein</fullName>
    </submittedName>
</protein>